<dbReference type="InterPro" id="IPR036291">
    <property type="entry name" value="NAD(P)-bd_dom_sf"/>
</dbReference>
<dbReference type="Proteomes" id="UP000612899">
    <property type="component" value="Unassembled WGS sequence"/>
</dbReference>
<evidence type="ECO:0000313" key="2">
    <source>
        <dbReference type="EMBL" id="GIH10814.1"/>
    </source>
</evidence>
<proteinExistence type="predicted"/>
<evidence type="ECO:0000259" key="1">
    <source>
        <dbReference type="Pfam" id="PF05368"/>
    </source>
</evidence>
<reference evidence="2" key="1">
    <citation type="submission" date="2021-01" db="EMBL/GenBank/DDBJ databases">
        <title>Whole genome shotgun sequence of Rhizocola hellebori NBRC 109834.</title>
        <authorList>
            <person name="Komaki H."/>
            <person name="Tamura T."/>
        </authorList>
    </citation>
    <scope>NUCLEOTIDE SEQUENCE</scope>
    <source>
        <strain evidence="2">NBRC 109834</strain>
    </source>
</reference>
<organism evidence="2 3">
    <name type="scientific">Rhizocola hellebori</name>
    <dbReference type="NCBI Taxonomy" id="1392758"/>
    <lineage>
        <taxon>Bacteria</taxon>
        <taxon>Bacillati</taxon>
        <taxon>Actinomycetota</taxon>
        <taxon>Actinomycetes</taxon>
        <taxon>Micromonosporales</taxon>
        <taxon>Micromonosporaceae</taxon>
        <taxon>Rhizocola</taxon>
    </lineage>
</organism>
<name>A0A8J3QGS4_9ACTN</name>
<dbReference type="Gene3D" id="3.90.25.10">
    <property type="entry name" value="UDP-galactose 4-epimerase, domain 1"/>
    <property type="match status" value="1"/>
</dbReference>
<dbReference type="EMBL" id="BONY01000107">
    <property type="protein sequence ID" value="GIH10814.1"/>
    <property type="molecule type" value="Genomic_DNA"/>
</dbReference>
<feature type="domain" description="NmrA-like" evidence="1">
    <location>
        <begin position="47"/>
        <end position="244"/>
    </location>
</feature>
<dbReference type="SUPFAM" id="SSF51735">
    <property type="entry name" value="NAD(P)-binding Rossmann-fold domains"/>
    <property type="match status" value="1"/>
</dbReference>
<dbReference type="InterPro" id="IPR008030">
    <property type="entry name" value="NmrA-like"/>
</dbReference>
<dbReference type="Gene3D" id="3.40.50.720">
    <property type="entry name" value="NAD(P)-binding Rossmann-like Domain"/>
    <property type="match status" value="1"/>
</dbReference>
<dbReference type="InterPro" id="IPR051604">
    <property type="entry name" value="Ergot_Alk_Oxidoreductase"/>
</dbReference>
<dbReference type="AlphaFoldDB" id="A0A8J3QGS4"/>
<sequence>MRRVAVSGATKNFFKVGHTTLRTLAAQRPDIKLRLGVPDAQDAKLACDGMPVELVEWDPARPETLADVLADCQSLLMVPPIQNRVQVARSYVDTARAVGIDYICCLGVQHHDPRLTLAQEANAVKQMLADSGIAHHTLHLPVFLENLLYQVPSIATRREFAYPVDPDAKFSYVNCWDLGEVCAQVLAAPTAHPGFADTHWTATRQTTCRELAQFFSEAVGEPVTFRRQPAEDFVQGLVRKGMSEHAARGVLQLWDEVNAGNDLPPNPAFAGILGREPETAQEWITSHACCFGGPGAALCTHPKPPQHHML</sequence>
<dbReference type="Pfam" id="PF05368">
    <property type="entry name" value="NmrA"/>
    <property type="match status" value="1"/>
</dbReference>
<comment type="caution">
    <text evidence="2">The sequence shown here is derived from an EMBL/GenBank/DDBJ whole genome shotgun (WGS) entry which is preliminary data.</text>
</comment>
<protein>
    <submittedName>
        <fullName evidence="2">NAD(P)-dependent oxidoreductase</fullName>
    </submittedName>
</protein>
<dbReference type="PANTHER" id="PTHR43162">
    <property type="match status" value="1"/>
</dbReference>
<dbReference type="PANTHER" id="PTHR43162:SF1">
    <property type="entry name" value="PRESTALK A DIFFERENTIATION PROTEIN A"/>
    <property type="match status" value="1"/>
</dbReference>
<accession>A0A8J3QGS4</accession>
<dbReference type="RefSeq" id="WP_203914535.1">
    <property type="nucleotide sequence ID" value="NZ_BONY01000107.1"/>
</dbReference>
<gene>
    <name evidence="2" type="ORF">Rhe02_88810</name>
</gene>
<keyword evidence="3" id="KW-1185">Reference proteome</keyword>
<evidence type="ECO:0000313" key="3">
    <source>
        <dbReference type="Proteomes" id="UP000612899"/>
    </source>
</evidence>